<evidence type="ECO:0000313" key="3">
    <source>
        <dbReference type="EMBL" id="GBG68002.1"/>
    </source>
</evidence>
<feature type="compositionally biased region" description="Acidic residues" evidence="2">
    <location>
        <begin position="715"/>
        <end position="725"/>
    </location>
</feature>
<evidence type="ECO:0000313" key="4">
    <source>
        <dbReference type="Proteomes" id="UP000265515"/>
    </source>
</evidence>
<feature type="compositionally biased region" description="Basic and acidic residues" evidence="2">
    <location>
        <begin position="204"/>
        <end position="217"/>
    </location>
</feature>
<feature type="compositionally biased region" description="Basic and acidic residues" evidence="2">
    <location>
        <begin position="1033"/>
        <end position="1090"/>
    </location>
</feature>
<accession>A0A388KD69</accession>
<feature type="compositionally biased region" description="Basic and acidic residues" evidence="2">
    <location>
        <begin position="1104"/>
        <end position="1137"/>
    </location>
</feature>
<feature type="coiled-coil region" evidence="1">
    <location>
        <begin position="555"/>
        <end position="589"/>
    </location>
</feature>
<keyword evidence="4" id="KW-1185">Reference proteome</keyword>
<feature type="compositionally biased region" description="Basic and acidic residues" evidence="2">
    <location>
        <begin position="704"/>
        <end position="714"/>
    </location>
</feature>
<comment type="caution">
    <text evidence="3">The sequence shown here is derived from an EMBL/GenBank/DDBJ whole genome shotgun (WGS) entry which is preliminary data.</text>
</comment>
<feature type="coiled-coil region" evidence="1">
    <location>
        <begin position="799"/>
        <end position="865"/>
    </location>
</feature>
<feature type="compositionally biased region" description="Low complexity" evidence="2">
    <location>
        <begin position="108"/>
        <end position="122"/>
    </location>
</feature>
<feature type="region of interest" description="Disordered" evidence="2">
    <location>
        <begin position="97"/>
        <end position="143"/>
    </location>
</feature>
<feature type="region of interest" description="Disordered" evidence="2">
    <location>
        <begin position="155"/>
        <end position="217"/>
    </location>
</feature>
<evidence type="ECO:0000256" key="1">
    <source>
        <dbReference type="SAM" id="Coils"/>
    </source>
</evidence>
<feature type="coiled-coil region" evidence="1">
    <location>
        <begin position="736"/>
        <end position="770"/>
    </location>
</feature>
<name>A0A388KD69_CHABU</name>
<dbReference type="Gramene" id="GBG68002">
    <property type="protein sequence ID" value="GBG68002"/>
    <property type="gene ID" value="CBR_g1122"/>
</dbReference>
<feature type="region of interest" description="Disordered" evidence="2">
    <location>
        <begin position="450"/>
        <end position="480"/>
    </location>
</feature>
<sequence>MAETSPLPCVSSCPWTTSGSIRLRDSREFFANTFLSPSNDNVIQSFLRDSIDAAVSLNSCDRWTNGRCLPQARTRSRIQRRNTLPVRFSSEFQAGELESSLGEENVQPPSTVPSSSSFASLSCEKQSDNHRHRYDSSSFSPLSPATTTIAATEVQVGGSLPSVLENPPPSPRDENDDPCPSATSTVMAGGVNGSIATTTNPRRTRSDISREPLRESLLRSCDSSSVIMYAGGEGDNDRDRDNRMEGEARIIGRLLELESETMRQQQENERLEREMRALQERVKEAEEEMETREKENQRLMFEEAKRASFVLELQVQVASITARAMESAKEVEEKNLQVKEMERELGDLRASIESLKQQQAMEVEKLKAELKEMTAKHEEEVAKLREQGIDVSLGAGGRVVGFLSPPPPPPPLHRRSASTASSWNHEVLEEEKKVREWAWEMESRFAIPSSAHSWEKQTQPQPQPQPQQQQHMPSKVATTMTTTRTTPTAMMTEFLQEGEMMMSYLPGENSEFDCGDFYAVEKDEDEKIRAWAWELESRSLSQRQDGGSSCSSSWIRMLSEDREMLTATVKDLRRALSLAKEELAAIHLEMAKAYDTIDEKAVRIGELTSEVVRLQSDIRCKVSEEKSRRGAVEEVSEEGNGKTTAMVVKTSAAQETERGEEAVAVLATDVREGEEGQLAACHVDAEEDREGKKTTAMAVAPLEEEGRASLRGEDSGDGEEKDDEALGSFTGCGYGVEDMEKELGRMREMVTEMKKRVAAAEEAVEREREVRMQGEAAGVATTLQLESESEKLCEAEDVLNYQMMEIERLLREVDMLEAKVSEVIRVGEESEEEWRQIVEALMREKAQMEANLVAALEVARSAEEKSRVLEKDRMDATMAMGWLFNRMGGELLRVVDGVVETGGAHMFAGVDVWKKMKTKLEGLRKLIVALTNTTPSAPAPKDGGKGSGGASKLQSLSAADAQNLAKAVEQFANVAMPAMLLIGVEIIQQACPSKAVRPQANVARRASDVRCASARAPTRKGYTCLIPARREKHAGQRGRERRRRGEEEKQQRRRDDTKVETTCRRDDEGIEKPREEEEQKRRSRGAEEEKKRRRRRGGEEEEEQRSSRGGEEEKKSRGEEEERREKQEERRRELERR</sequence>
<proteinExistence type="predicted"/>
<feature type="coiled-coil region" evidence="1">
    <location>
        <begin position="254"/>
        <end position="387"/>
    </location>
</feature>
<dbReference type="Proteomes" id="UP000265515">
    <property type="component" value="Unassembled WGS sequence"/>
</dbReference>
<gene>
    <name evidence="3" type="ORF">CBR_g1122</name>
</gene>
<reference evidence="3 4" key="1">
    <citation type="journal article" date="2018" name="Cell">
        <title>The Chara Genome: Secondary Complexity and Implications for Plant Terrestrialization.</title>
        <authorList>
            <person name="Nishiyama T."/>
            <person name="Sakayama H."/>
            <person name="Vries J.D."/>
            <person name="Buschmann H."/>
            <person name="Saint-Marcoux D."/>
            <person name="Ullrich K.K."/>
            <person name="Haas F.B."/>
            <person name="Vanderstraeten L."/>
            <person name="Becker D."/>
            <person name="Lang D."/>
            <person name="Vosolsobe S."/>
            <person name="Rombauts S."/>
            <person name="Wilhelmsson P.K.I."/>
            <person name="Janitza P."/>
            <person name="Kern R."/>
            <person name="Heyl A."/>
            <person name="Rumpler F."/>
            <person name="Villalobos L.I.A.C."/>
            <person name="Clay J.M."/>
            <person name="Skokan R."/>
            <person name="Toyoda A."/>
            <person name="Suzuki Y."/>
            <person name="Kagoshima H."/>
            <person name="Schijlen E."/>
            <person name="Tajeshwar N."/>
            <person name="Catarino B."/>
            <person name="Hetherington A.J."/>
            <person name="Saltykova A."/>
            <person name="Bonnot C."/>
            <person name="Breuninger H."/>
            <person name="Symeonidi A."/>
            <person name="Radhakrishnan G.V."/>
            <person name="Van Nieuwerburgh F."/>
            <person name="Deforce D."/>
            <person name="Chang C."/>
            <person name="Karol K.G."/>
            <person name="Hedrich R."/>
            <person name="Ulvskov P."/>
            <person name="Glockner G."/>
            <person name="Delwiche C.F."/>
            <person name="Petrasek J."/>
            <person name="Van de Peer Y."/>
            <person name="Friml J."/>
            <person name="Beilby M."/>
            <person name="Dolan L."/>
            <person name="Kohara Y."/>
            <person name="Sugano S."/>
            <person name="Fujiyama A."/>
            <person name="Delaux P.-M."/>
            <person name="Quint M."/>
            <person name="TheiBen G."/>
            <person name="Hagemann M."/>
            <person name="Harholt J."/>
            <person name="Dunand C."/>
            <person name="Zachgo S."/>
            <person name="Langdale J."/>
            <person name="Maumus F."/>
            <person name="Straeten D.V.D."/>
            <person name="Gould S.B."/>
            <person name="Rensing S.A."/>
        </authorList>
    </citation>
    <scope>NUCLEOTIDE SEQUENCE [LARGE SCALE GENOMIC DNA]</scope>
    <source>
        <strain evidence="3 4">S276</strain>
    </source>
</reference>
<feature type="region of interest" description="Disordered" evidence="2">
    <location>
        <begin position="703"/>
        <end position="733"/>
    </location>
</feature>
<evidence type="ECO:0000256" key="2">
    <source>
        <dbReference type="SAM" id="MobiDB-lite"/>
    </source>
</evidence>
<feature type="region of interest" description="Disordered" evidence="2">
    <location>
        <begin position="995"/>
        <end position="1137"/>
    </location>
</feature>
<dbReference type="AlphaFoldDB" id="A0A388KD69"/>
<keyword evidence="1" id="KW-0175">Coiled coil</keyword>
<protein>
    <submittedName>
        <fullName evidence="3">Uncharacterized protein</fullName>
    </submittedName>
</protein>
<dbReference type="EMBL" id="BFEA01000095">
    <property type="protein sequence ID" value="GBG68002.1"/>
    <property type="molecule type" value="Genomic_DNA"/>
</dbReference>
<organism evidence="3 4">
    <name type="scientific">Chara braunii</name>
    <name type="common">Braun's stonewort</name>
    <dbReference type="NCBI Taxonomy" id="69332"/>
    <lineage>
        <taxon>Eukaryota</taxon>
        <taxon>Viridiplantae</taxon>
        <taxon>Streptophyta</taxon>
        <taxon>Charophyceae</taxon>
        <taxon>Charales</taxon>
        <taxon>Characeae</taxon>
        <taxon>Chara</taxon>
    </lineage>
</organism>